<sequence length="75" mass="7983">MTTYKTNFKAIKPPALRTEQPVVGKPSRSKAGQLAGAGNMCCSFPGAFAACVNDSFCPGAREQSHKVKKKPSKEP</sequence>
<comment type="caution">
    <text evidence="1">The sequence shown here is derived from an EMBL/GenBank/DDBJ whole genome shotgun (WGS) entry which is preliminary data.</text>
</comment>
<protein>
    <submittedName>
        <fullName evidence="1">Uncharacterized protein</fullName>
    </submittedName>
</protein>
<name>A0AAV7W4D4_PLEWA</name>
<gene>
    <name evidence="1" type="ORF">NDU88_002987</name>
</gene>
<dbReference type="AlphaFoldDB" id="A0AAV7W4D4"/>
<proteinExistence type="predicted"/>
<keyword evidence="2" id="KW-1185">Reference proteome</keyword>
<evidence type="ECO:0000313" key="2">
    <source>
        <dbReference type="Proteomes" id="UP001066276"/>
    </source>
</evidence>
<dbReference type="EMBL" id="JANPWB010000002">
    <property type="protein sequence ID" value="KAJ1207596.1"/>
    <property type="molecule type" value="Genomic_DNA"/>
</dbReference>
<accession>A0AAV7W4D4</accession>
<reference evidence="1" key="1">
    <citation type="journal article" date="2022" name="bioRxiv">
        <title>Sequencing and chromosome-scale assembly of the giantPleurodeles waltlgenome.</title>
        <authorList>
            <person name="Brown T."/>
            <person name="Elewa A."/>
            <person name="Iarovenko S."/>
            <person name="Subramanian E."/>
            <person name="Araus A.J."/>
            <person name="Petzold A."/>
            <person name="Susuki M."/>
            <person name="Suzuki K.-i.T."/>
            <person name="Hayashi T."/>
            <person name="Toyoda A."/>
            <person name="Oliveira C."/>
            <person name="Osipova E."/>
            <person name="Leigh N.D."/>
            <person name="Simon A."/>
            <person name="Yun M.H."/>
        </authorList>
    </citation>
    <scope>NUCLEOTIDE SEQUENCE</scope>
    <source>
        <strain evidence="1">20211129_DDA</strain>
        <tissue evidence="1">Liver</tissue>
    </source>
</reference>
<organism evidence="1 2">
    <name type="scientific">Pleurodeles waltl</name>
    <name type="common">Iberian ribbed newt</name>
    <dbReference type="NCBI Taxonomy" id="8319"/>
    <lineage>
        <taxon>Eukaryota</taxon>
        <taxon>Metazoa</taxon>
        <taxon>Chordata</taxon>
        <taxon>Craniata</taxon>
        <taxon>Vertebrata</taxon>
        <taxon>Euteleostomi</taxon>
        <taxon>Amphibia</taxon>
        <taxon>Batrachia</taxon>
        <taxon>Caudata</taxon>
        <taxon>Salamandroidea</taxon>
        <taxon>Salamandridae</taxon>
        <taxon>Pleurodelinae</taxon>
        <taxon>Pleurodeles</taxon>
    </lineage>
</organism>
<dbReference type="Proteomes" id="UP001066276">
    <property type="component" value="Chromosome 1_2"/>
</dbReference>
<evidence type="ECO:0000313" key="1">
    <source>
        <dbReference type="EMBL" id="KAJ1207596.1"/>
    </source>
</evidence>